<feature type="signal peptide" evidence="1">
    <location>
        <begin position="1"/>
        <end position="17"/>
    </location>
</feature>
<dbReference type="OrthoDB" id="6420733at2759"/>
<dbReference type="Proteomes" id="UP000230233">
    <property type="component" value="Chromosome I"/>
</dbReference>
<name>A0A2G5VPJ5_9PELO</name>
<dbReference type="AlphaFoldDB" id="A0A2G5VPJ5"/>
<feature type="chain" id="PRO_5013559449" description="SXP/RAL-2 family protein Ani s 5-like cation-binding domain-containing protein" evidence="1">
    <location>
        <begin position="18"/>
        <end position="135"/>
    </location>
</feature>
<evidence type="ECO:0000256" key="1">
    <source>
        <dbReference type="SAM" id="SignalP"/>
    </source>
</evidence>
<dbReference type="EMBL" id="PDUG01000001">
    <property type="protein sequence ID" value="PIC53496.1"/>
    <property type="molecule type" value="Genomic_DNA"/>
</dbReference>
<organism evidence="2 3">
    <name type="scientific">Caenorhabditis nigoni</name>
    <dbReference type="NCBI Taxonomy" id="1611254"/>
    <lineage>
        <taxon>Eukaryota</taxon>
        <taxon>Metazoa</taxon>
        <taxon>Ecdysozoa</taxon>
        <taxon>Nematoda</taxon>
        <taxon>Chromadorea</taxon>
        <taxon>Rhabditida</taxon>
        <taxon>Rhabditina</taxon>
        <taxon>Rhabditomorpha</taxon>
        <taxon>Rhabditoidea</taxon>
        <taxon>Rhabditidae</taxon>
        <taxon>Peloderinae</taxon>
        <taxon>Caenorhabditis</taxon>
    </lineage>
</organism>
<evidence type="ECO:0008006" key="4">
    <source>
        <dbReference type="Google" id="ProtNLM"/>
    </source>
</evidence>
<reference evidence="3" key="1">
    <citation type="submission" date="2017-10" db="EMBL/GenBank/DDBJ databases">
        <title>Rapid genome shrinkage in a self-fertile nematode reveals novel sperm competition proteins.</title>
        <authorList>
            <person name="Yin D."/>
            <person name="Schwarz E.M."/>
            <person name="Thomas C.G."/>
            <person name="Felde R.L."/>
            <person name="Korf I.F."/>
            <person name="Cutter A.D."/>
            <person name="Schartner C.M."/>
            <person name="Ralston E.J."/>
            <person name="Meyer B.J."/>
            <person name="Haag E.S."/>
        </authorList>
    </citation>
    <scope>NUCLEOTIDE SEQUENCE [LARGE SCALE GENOMIC DNA]</scope>
    <source>
        <strain evidence="3">JU1422</strain>
    </source>
</reference>
<protein>
    <recommendedName>
        <fullName evidence="4">SXP/RAL-2 family protein Ani s 5-like cation-binding domain-containing protein</fullName>
    </recommendedName>
</protein>
<gene>
    <name evidence="2" type="primary">Cnig_chr_I.g3177</name>
    <name evidence="2" type="ORF">B9Z55_003177</name>
</gene>
<evidence type="ECO:0000313" key="3">
    <source>
        <dbReference type="Proteomes" id="UP000230233"/>
    </source>
</evidence>
<sequence length="135" mass="14994">MNIQILLILSLVGFGAARLAQFQLSGVVNGVSNTVNGITGGNANVIDGLASDLNLVLTEKYLKFAERIISIWGKALENAKEKHGIIRAIAMEFIEHYKDLTGEVAREALEFFRPYKDELGDLWYEVVKIVKSIKE</sequence>
<evidence type="ECO:0000313" key="2">
    <source>
        <dbReference type="EMBL" id="PIC53496.1"/>
    </source>
</evidence>
<proteinExistence type="predicted"/>
<keyword evidence="1" id="KW-0732">Signal</keyword>
<keyword evidence="3" id="KW-1185">Reference proteome</keyword>
<comment type="caution">
    <text evidence="2">The sequence shown here is derived from an EMBL/GenBank/DDBJ whole genome shotgun (WGS) entry which is preliminary data.</text>
</comment>
<accession>A0A2G5VPJ5</accession>